<dbReference type="EMBL" id="CP000910">
    <property type="protein sequence ID" value="ABY23899.1"/>
    <property type="molecule type" value="Genomic_DNA"/>
</dbReference>
<protein>
    <submittedName>
        <fullName evidence="1">Uncharacterized protein</fullName>
    </submittedName>
</protein>
<dbReference type="KEGG" id="rsa:RSal33209_2167"/>
<dbReference type="Proteomes" id="UP000002007">
    <property type="component" value="Chromosome"/>
</dbReference>
<accession>A9WSW1</accession>
<reference evidence="2" key="1">
    <citation type="journal article" date="2008" name="J. Bacteriol.">
        <title>Genome sequence of the fish pathogen Renibacterium salmoninarum suggests reductive evolution away from an environmental Arthrobacter ancestor.</title>
        <authorList>
            <person name="Wiens G.D."/>
            <person name="Rockey D.D."/>
            <person name="Wu Z."/>
            <person name="Chang J."/>
            <person name="Levy R."/>
            <person name="Crane S."/>
            <person name="Chen D.S."/>
            <person name="Capri G.R."/>
            <person name="Burnett J.R."/>
            <person name="Sudheesh P.S."/>
            <person name="Schipma M.J."/>
            <person name="Burd H."/>
            <person name="Bhattacharyya A."/>
            <person name="Rhodes L.D."/>
            <person name="Kaul R."/>
            <person name="Strom M.S."/>
        </authorList>
    </citation>
    <scope>NUCLEOTIDE SEQUENCE [LARGE SCALE GENOMIC DNA]</scope>
    <source>
        <strain evidence="2">ATCC 33209 / DSM 20767 / JCM 11484 / NBRC 15589 / NCIMB 2235</strain>
    </source>
</reference>
<dbReference type="RefSeq" id="WP_012245565.1">
    <property type="nucleotide sequence ID" value="NC_010168.1"/>
</dbReference>
<proteinExistence type="predicted"/>
<dbReference type="HOGENOM" id="CLU_3065407_0_0_11"/>
<evidence type="ECO:0000313" key="1">
    <source>
        <dbReference type="EMBL" id="ABY23899.1"/>
    </source>
</evidence>
<keyword evidence="2" id="KW-1185">Reference proteome</keyword>
<dbReference type="AlphaFoldDB" id="A9WSW1"/>
<sequence>MPQAPTPAVWRVAIFTQTTPIKKGWQVMYGLQLGPSHPALSGRVREEALEQLI</sequence>
<gene>
    <name evidence="1" type="ordered locus">RSal33209_2167</name>
</gene>
<dbReference type="STRING" id="288705.RSal33209_2167"/>
<organism evidence="1 2">
    <name type="scientific">Renibacterium salmoninarum (strain ATCC 33209 / DSM 20767 / JCM 11484 / NBRC 15589 / NCIMB 2235)</name>
    <dbReference type="NCBI Taxonomy" id="288705"/>
    <lineage>
        <taxon>Bacteria</taxon>
        <taxon>Bacillati</taxon>
        <taxon>Actinomycetota</taxon>
        <taxon>Actinomycetes</taxon>
        <taxon>Micrococcales</taxon>
        <taxon>Micrococcaceae</taxon>
        <taxon>Renibacterium</taxon>
    </lineage>
</organism>
<name>A9WSW1_RENSM</name>
<evidence type="ECO:0000313" key="2">
    <source>
        <dbReference type="Proteomes" id="UP000002007"/>
    </source>
</evidence>